<feature type="transmembrane region" description="Helical" evidence="1">
    <location>
        <begin position="54"/>
        <end position="74"/>
    </location>
</feature>
<dbReference type="AlphaFoldDB" id="A0A3G8YUS4"/>
<name>A0A3G8YUS4_9DEIO</name>
<accession>A0A3G8YUS4</accession>
<dbReference type="OrthoDB" id="73714at2"/>
<keyword evidence="1" id="KW-0472">Membrane</keyword>
<feature type="transmembrane region" description="Helical" evidence="1">
    <location>
        <begin position="106"/>
        <end position="124"/>
    </location>
</feature>
<evidence type="ECO:0000313" key="3">
    <source>
        <dbReference type="Proteomes" id="UP000276417"/>
    </source>
</evidence>
<gene>
    <name evidence="2" type="ORF">EHF33_20795</name>
</gene>
<keyword evidence="2" id="KW-0614">Plasmid</keyword>
<dbReference type="EMBL" id="CP034188">
    <property type="protein sequence ID" value="AZI45351.1"/>
    <property type="molecule type" value="Genomic_DNA"/>
</dbReference>
<dbReference type="RefSeq" id="WP_124875873.1">
    <property type="nucleotide sequence ID" value="NZ_CP034188.1"/>
</dbReference>
<evidence type="ECO:0000313" key="2">
    <source>
        <dbReference type="EMBL" id="AZI45351.1"/>
    </source>
</evidence>
<feature type="transmembrane region" description="Helical" evidence="1">
    <location>
        <begin position="12"/>
        <end position="34"/>
    </location>
</feature>
<keyword evidence="1" id="KW-0812">Transmembrane</keyword>
<keyword evidence="1" id="KW-1133">Transmembrane helix</keyword>
<feature type="transmembrane region" description="Helical" evidence="1">
    <location>
        <begin position="81"/>
        <end position="100"/>
    </location>
</feature>
<dbReference type="Proteomes" id="UP000276417">
    <property type="component" value="Plasmid unnamed4"/>
</dbReference>
<protein>
    <submittedName>
        <fullName evidence="2">Uncharacterized protein</fullName>
    </submittedName>
</protein>
<dbReference type="KEGG" id="dph:EHF33_20795"/>
<evidence type="ECO:0000256" key="1">
    <source>
        <dbReference type="SAM" id="Phobius"/>
    </source>
</evidence>
<geneLocation type="plasmid" evidence="2 3">
    <name>unnamed4</name>
</geneLocation>
<keyword evidence="3" id="KW-1185">Reference proteome</keyword>
<reference evidence="2 3" key="1">
    <citation type="submission" date="2018-11" db="EMBL/GenBank/DDBJ databases">
        <title>Deinococcus shelandsis sp. nov., isolated from South Shetland Islands soil of Antarctica.</title>
        <authorList>
            <person name="Tian J."/>
        </authorList>
    </citation>
    <scope>NUCLEOTIDE SEQUENCE [LARGE SCALE GENOMIC DNA]</scope>
    <source>
        <strain evidence="2 3">S14-83T</strain>
        <plasmid evidence="2 3">unnamed4</plasmid>
    </source>
</reference>
<sequence>MSLAPITIKSPLFWDGVAWTARWLIALAHLLFLFPAALRPEILEDLPAYRLFGQIMPFSTWAALSFLAFVLLISVPTRVPFGLISTSFSAALWFLSGTVFSQGVGMIFGSLVCYALGALGMSLFTRSLWAYAGRNGWFKRVVLRGHHDAR</sequence>
<organism evidence="2 3">
    <name type="scientific">Deinococcus psychrotolerans</name>
    <dbReference type="NCBI Taxonomy" id="2489213"/>
    <lineage>
        <taxon>Bacteria</taxon>
        <taxon>Thermotogati</taxon>
        <taxon>Deinococcota</taxon>
        <taxon>Deinococci</taxon>
        <taxon>Deinococcales</taxon>
        <taxon>Deinococcaceae</taxon>
        <taxon>Deinococcus</taxon>
    </lineage>
</organism>
<proteinExistence type="predicted"/>